<reference evidence="2" key="1">
    <citation type="submission" date="2007-07" db="EMBL/GenBank/DDBJ databases">
        <title>PCAP assembly of the Caenorhabditis remanei genome.</title>
        <authorList>
            <consortium name="The Caenorhabditis remanei Sequencing Consortium"/>
            <person name="Wilson R.K."/>
        </authorList>
    </citation>
    <scope>NUCLEOTIDE SEQUENCE [LARGE SCALE GENOMIC DNA]</scope>
    <source>
        <strain evidence="2">PB4641</strain>
    </source>
</reference>
<evidence type="ECO:0000313" key="2">
    <source>
        <dbReference type="EMBL" id="EFP06499.1"/>
    </source>
</evidence>
<dbReference type="OMA" id="FFTWIDQ"/>
<feature type="region of interest" description="Disordered" evidence="1">
    <location>
        <begin position="102"/>
        <end position="293"/>
    </location>
</feature>
<feature type="compositionally biased region" description="Low complexity" evidence="1">
    <location>
        <begin position="160"/>
        <end position="177"/>
    </location>
</feature>
<gene>
    <name evidence="2" type="ORF">CRE_08409</name>
</gene>
<accession>E3MPL1</accession>
<name>E3MPL1_CAERE</name>
<dbReference type="HOGENOM" id="CLU_765583_0_0_1"/>
<proteinExistence type="predicted"/>
<dbReference type="EMBL" id="DS268463">
    <property type="protein sequence ID" value="EFP06499.1"/>
    <property type="molecule type" value="Genomic_DNA"/>
</dbReference>
<sequence>MNQLFDSAKYGFWETKSVEDYLKKHADIERFQFFTWIDQWRQYAESVYSDIIKRIRPINKRNNDVLLQVLPMVTQLMEAIQRIEKKVDKLQEEPEITAKLIERPAATSIHPLNEDEEGPVDRKEEITAPTEDLIPSEEPDQKVSSGILSQPPLEKRRRNSSSSPSSSSRSSSTSSSKRTSKRRSTPSKGHETSSHSTKESKGHVSRSEYTEESNGHASRSESAKEATRHSPPRRRTSQPRAKETLKRRRISPPKTEESPRNRRRSPPQAKTSAQRRRITPPRTQNRPERHETERTNMPVTHRFVLEKDMEEESRNPCSFCSQRHFSDRCGNHVDMEERKRILTEKNRCWRCLLVRQPGHNCP</sequence>
<dbReference type="Proteomes" id="UP000008281">
    <property type="component" value="Unassembled WGS sequence"/>
</dbReference>
<keyword evidence="3" id="KW-1185">Reference proteome</keyword>
<evidence type="ECO:0000256" key="1">
    <source>
        <dbReference type="SAM" id="MobiDB-lite"/>
    </source>
</evidence>
<organism evidence="3">
    <name type="scientific">Caenorhabditis remanei</name>
    <name type="common">Caenorhabditis vulgaris</name>
    <dbReference type="NCBI Taxonomy" id="31234"/>
    <lineage>
        <taxon>Eukaryota</taxon>
        <taxon>Metazoa</taxon>
        <taxon>Ecdysozoa</taxon>
        <taxon>Nematoda</taxon>
        <taxon>Chromadorea</taxon>
        <taxon>Rhabditida</taxon>
        <taxon>Rhabditina</taxon>
        <taxon>Rhabditomorpha</taxon>
        <taxon>Rhabditoidea</taxon>
        <taxon>Rhabditidae</taxon>
        <taxon>Peloderinae</taxon>
        <taxon>Caenorhabditis</taxon>
    </lineage>
</organism>
<protein>
    <submittedName>
        <fullName evidence="2">Uncharacterized protein</fullName>
    </submittedName>
</protein>
<evidence type="ECO:0000313" key="3">
    <source>
        <dbReference type="Proteomes" id="UP000008281"/>
    </source>
</evidence>
<feature type="compositionally biased region" description="Basic and acidic residues" evidence="1">
    <location>
        <begin position="188"/>
        <end position="209"/>
    </location>
</feature>
<dbReference type="AlphaFoldDB" id="E3MPL1"/>
<feature type="compositionally biased region" description="Basic and acidic residues" evidence="1">
    <location>
        <begin position="218"/>
        <end position="228"/>
    </location>
</feature>
<dbReference type="InParanoid" id="E3MPL1"/>